<sequence length="277" mass="30158">MDGRRKDGLWKQRRDGESRDVDDGCGRRGERIRGTLWRKESESIPKKYRCIPCDGETASSATIPPEMSYEEESLLPQIEGWAKKKRSKRNRFFDRPPTEEEYLAWCLVMLARGGLRPPTLTESVAPEKLEHKCSVCGKAFASYQALGGHKASHRNSKVATYEASAAAKSTGTGSSSAEATAAGGGRVHRCSVCQKAFPSGQALGGHKRCHYDGSLGITVATASEGAGSSYRGFDLNVPVPPELEFDRVKSCLMAAAVEEEEVQSPLALKKPRLLIPA</sequence>
<dbReference type="InterPro" id="IPR013087">
    <property type="entry name" value="Znf_C2H2_type"/>
</dbReference>
<dbReference type="PROSITE" id="PS00028">
    <property type="entry name" value="ZINC_FINGER_C2H2_1"/>
    <property type="match status" value="2"/>
</dbReference>
<keyword evidence="4" id="KW-0862">Zinc</keyword>
<dbReference type="Pfam" id="PF13912">
    <property type="entry name" value="zf-C2H2_6"/>
    <property type="match status" value="2"/>
</dbReference>
<dbReference type="GO" id="GO:0000976">
    <property type="term" value="F:transcription cis-regulatory region binding"/>
    <property type="evidence" value="ECO:0007669"/>
    <property type="project" value="TreeGrafter"/>
</dbReference>
<evidence type="ECO:0000256" key="5">
    <source>
        <dbReference type="ARBA" id="ARBA00023015"/>
    </source>
</evidence>
<dbReference type="GO" id="GO:0003700">
    <property type="term" value="F:DNA-binding transcription factor activity"/>
    <property type="evidence" value="ECO:0007669"/>
    <property type="project" value="InterPro"/>
</dbReference>
<organism evidence="10 11">
    <name type="scientific">Zingiber officinale</name>
    <name type="common">Ginger</name>
    <name type="synonym">Amomum zingiber</name>
    <dbReference type="NCBI Taxonomy" id="94328"/>
    <lineage>
        <taxon>Eukaryota</taxon>
        <taxon>Viridiplantae</taxon>
        <taxon>Streptophyta</taxon>
        <taxon>Embryophyta</taxon>
        <taxon>Tracheophyta</taxon>
        <taxon>Spermatophyta</taxon>
        <taxon>Magnoliopsida</taxon>
        <taxon>Liliopsida</taxon>
        <taxon>Zingiberales</taxon>
        <taxon>Zingiberaceae</taxon>
        <taxon>Zingiber</taxon>
    </lineage>
</organism>
<feature type="domain" description="C2H2-type" evidence="9">
    <location>
        <begin position="188"/>
        <end position="210"/>
    </location>
</feature>
<evidence type="ECO:0000256" key="6">
    <source>
        <dbReference type="ARBA" id="ARBA00023163"/>
    </source>
</evidence>
<dbReference type="AlphaFoldDB" id="A0A8J5F2X5"/>
<dbReference type="InterPro" id="IPR036236">
    <property type="entry name" value="Znf_C2H2_sf"/>
</dbReference>
<keyword evidence="2" id="KW-0677">Repeat</keyword>
<name>A0A8J5F2X5_ZINOF</name>
<feature type="region of interest" description="Disordered" evidence="8">
    <location>
        <begin position="1"/>
        <end position="26"/>
    </location>
</feature>
<keyword evidence="11" id="KW-1185">Reference proteome</keyword>
<evidence type="ECO:0000256" key="1">
    <source>
        <dbReference type="ARBA" id="ARBA00022723"/>
    </source>
</evidence>
<evidence type="ECO:0000256" key="8">
    <source>
        <dbReference type="SAM" id="MobiDB-lite"/>
    </source>
</evidence>
<dbReference type="PROSITE" id="PS50157">
    <property type="entry name" value="ZINC_FINGER_C2H2_2"/>
    <property type="match status" value="2"/>
</dbReference>
<evidence type="ECO:0000313" key="11">
    <source>
        <dbReference type="Proteomes" id="UP000734854"/>
    </source>
</evidence>
<feature type="domain" description="C2H2-type" evidence="9">
    <location>
        <begin position="131"/>
        <end position="158"/>
    </location>
</feature>
<dbReference type="Proteomes" id="UP000734854">
    <property type="component" value="Unassembled WGS sequence"/>
</dbReference>
<dbReference type="InterPro" id="IPR044653">
    <property type="entry name" value="AZF1/2/3-like"/>
</dbReference>
<dbReference type="SMART" id="SM00355">
    <property type="entry name" value="ZnF_C2H2"/>
    <property type="match status" value="2"/>
</dbReference>
<dbReference type="Gene3D" id="3.30.160.60">
    <property type="entry name" value="Classic Zinc Finger"/>
    <property type="match status" value="1"/>
</dbReference>
<keyword evidence="1" id="KW-0479">Metal-binding</keyword>
<dbReference type="SUPFAM" id="SSF57667">
    <property type="entry name" value="beta-beta-alpha zinc fingers"/>
    <property type="match status" value="1"/>
</dbReference>
<dbReference type="PANTHER" id="PTHR45988">
    <property type="entry name" value="C2H2 TYPE ZINC FINGER TRANSCRIPTION FACTOR FAMILY-RELATED"/>
    <property type="match status" value="1"/>
</dbReference>
<evidence type="ECO:0000256" key="7">
    <source>
        <dbReference type="PROSITE-ProRule" id="PRU00042"/>
    </source>
</evidence>
<dbReference type="GO" id="GO:0005634">
    <property type="term" value="C:nucleus"/>
    <property type="evidence" value="ECO:0007669"/>
    <property type="project" value="TreeGrafter"/>
</dbReference>
<proteinExistence type="predicted"/>
<evidence type="ECO:0000256" key="4">
    <source>
        <dbReference type="ARBA" id="ARBA00022833"/>
    </source>
</evidence>
<dbReference type="PANTHER" id="PTHR45988:SF90">
    <property type="entry name" value="ZINC FINGER PROTEIN ZAT10-LIKE"/>
    <property type="match status" value="1"/>
</dbReference>
<protein>
    <recommendedName>
        <fullName evidence="9">C2H2-type domain-containing protein</fullName>
    </recommendedName>
</protein>
<keyword evidence="3 7" id="KW-0863">Zinc-finger</keyword>
<evidence type="ECO:0000259" key="9">
    <source>
        <dbReference type="PROSITE" id="PS50157"/>
    </source>
</evidence>
<keyword evidence="5" id="KW-0805">Transcription regulation</keyword>
<dbReference type="GO" id="GO:0008270">
    <property type="term" value="F:zinc ion binding"/>
    <property type="evidence" value="ECO:0007669"/>
    <property type="project" value="UniProtKB-KW"/>
</dbReference>
<dbReference type="EMBL" id="JACMSC010000016">
    <property type="protein sequence ID" value="KAG6480548.1"/>
    <property type="molecule type" value="Genomic_DNA"/>
</dbReference>
<evidence type="ECO:0000256" key="2">
    <source>
        <dbReference type="ARBA" id="ARBA00022737"/>
    </source>
</evidence>
<evidence type="ECO:0000256" key="3">
    <source>
        <dbReference type="ARBA" id="ARBA00022771"/>
    </source>
</evidence>
<gene>
    <name evidence="10" type="ORF">ZIOFF_057132</name>
</gene>
<accession>A0A8J5F2X5</accession>
<reference evidence="10 11" key="1">
    <citation type="submission" date="2020-08" db="EMBL/GenBank/DDBJ databases">
        <title>Plant Genome Project.</title>
        <authorList>
            <person name="Zhang R.-G."/>
        </authorList>
    </citation>
    <scope>NUCLEOTIDE SEQUENCE [LARGE SCALE GENOMIC DNA]</scope>
    <source>
        <tissue evidence="10">Rhizome</tissue>
    </source>
</reference>
<keyword evidence="6" id="KW-0804">Transcription</keyword>
<comment type="caution">
    <text evidence="10">The sequence shown here is derived from an EMBL/GenBank/DDBJ whole genome shotgun (WGS) entry which is preliminary data.</text>
</comment>
<evidence type="ECO:0000313" key="10">
    <source>
        <dbReference type="EMBL" id="KAG6480548.1"/>
    </source>
</evidence>